<evidence type="ECO:0000256" key="1">
    <source>
        <dbReference type="SAM" id="Phobius"/>
    </source>
</evidence>
<accession>A0A2W7NHC6</accession>
<comment type="caution">
    <text evidence="2">The sequence shown here is derived from an EMBL/GenBank/DDBJ whole genome shotgun (WGS) entry which is preliminary data.</text>
</comment>
<name>A0A2W7NHC6_9RHOB</name>
<reference evidence="2 3" key="1">
    <citation type="submission" date="2018-06" db="EMBL/GenBank/DDBJ databases">
        <title>Genomic Encyclopedia of Archaeal and Bacterial Type Strains, Phase II (KMG-II): from individual species to whole genera.</title>
        <authorList>
            <person name="Goeker M."/>
        </authorList>
    </citation>
    <scope>NUCLEOTIDE SEQUENCE [LARGE SCALE GENOMIC DNA]</scope>
    <source>
        <strain evidence="2 3">DSM 22009</strain>
    </source>
</reference>
<dbReference type="RefSeq" id="WP_111535496.1">
    <property type="nucleotide sequence ID" value="NZ_QKZL01000001.1"/>
</dbReference>
<gene>
    <name evidence="2" type="ORF">LX81_00294</name>
</gene>
<keyword evidence="1" id="KW-0472">Membrane</keyword>
<keyword evidence="1" id="KW-1133">Transmembrane helix</keyword>
<keyword evidence="1" id="KW-0812">Transmembrane</keyword>
<sequence>MDWSTLFADIWDVVAIAIYNAWVLIVPIILGQVALYLPPILRGIWENKLRDDLTVAANNAAQAALDGDWQHFDFDKGDREALIAYIVECMREGAGEAIGRFKPSLPKLKQYAQKAIANERKNIALTRL</sequence>
<dbReference type="AlphaFoldDB" id="A0A2W7NHC6"/>
<keyword evidence="3" id="KW-1185">Reference proteome</keyword>
<dbReference type="Proteomes" id="UP000248916">
    <property type="component" value="Unassembled WGS sequence"/>
</dbReference>
<evidence type="ECO:0000313" key="3">
    <source>
        <dbReference type="Proteomes" id="UP000248916"/>
    </source>
</evidence>
<protein>
    <submittedName>
        <fullName evidence="2">Uncharacterized protein</fullName>
    </submittedName>
</protein>
<organism evidence="2 3">
    <name type="scientific">Palleronia aestuarii</name>
    <dbReference type="NCBI Taxonomy" id="568105"/>
    <lineage>
        <taxon>Bacteria</taxon>
        <taxon>Pseudomonadati</taxon>
        <taxon>Pseudomonadota</taxon>
        <taxon>Alphaproteobacteria</taxon>
        <taxon>Rhodobacterales</taxon>
        <taxon>Roseobacteraceae</taxon>
        <taxon>Palleronia</taxon>
    </lineage>
</organism>
<feature type="transmembrane region" description="Helical" evidence="1">
    <location>
        <begin position="13"/>
        <end position="37"/>
    </location>
</feature>
<evidence type="ECO:0000313" key="2">
    <source>
        <dbReference type="EMBL" id="PZX19831.1"/>
    </source>
</evidence>
<proteinExistence type="predicted"/>
<dbReference type="EMBL" id="QKZL01000001">
    <property type="protein sequence ID" value="PZX19831.1"/>
    <property type="molecule type" value="Genomic_DNA"/>
</dbReference>